<proteinExistence type="predicted"/>
<feature type="coiled-coil region" evidence="1">
    <location>
        <begin position="114"/>
        <end position="159"/>
    </location>
</feature>
<keyword evidence="4" id="KW-1185">Reference proteome</keyword>
<evidence type="ECO:0000256" key="2">
    <source>
        <dbReference type="SAM" id="MobiDB-lite"/>
    </source>
</evidence>
<sequence>MSLHGAPMSLDDPAIARKRARITGDAVGGAAPLNVESRPGPAPPNAAATNAGQSEMSQVQERRRGGDDAALAQRNGDASSDAAYHGQLRWLVQRERALERRKTDEVNHRRLVSLQALQEENAMLRARLEASEEEKSKLIGNHKLEVDAMRRELKDLQGSYSDALKWAYTDEIAPYEHWIEEGYPEEYADAMVELQERFEQIIKDLRMGTVGRRVVVQFDLQNEEDQRITAAHDDVLMPYWNELANAIIHWSEYHANEGNLEVIIQRIETPEAVLDVLRPAIKQSKTNQKVTGVGFYSVMRSNKEWKTICNAIRMRNAGQASVMSLCVDKCFVDGINTEMLKEILASDTEGVRLMGNGMSSREAQIIAEHLASNPSLARLGLNDNCFDDADAAMLANSLSSNTNLRYLNVSGNSEMKLNGKLAFLRAIFDVTSLAACAACNHTCRVEGLEQDISALNCYTEASCCKWEKIFAMLALSSEGSFFNLALLKDVPVSLMPVLIFQAGDQIEEGDSLITDLYLELTGTKRNGRHDVWNNLEQTRKISCVFEVVRSCVVPSLYV</sequence>
<evidence type="ECO:0000313" key="4">
    <source>
        <dbReference type="Proteomes" id="UP000266841"/>
    </source>
</evidence>
<dbReference type="SMART" id="SM00368">
    <property type="entry name" value="LRR_RI"/>
    <property type="match status" value="1"/>
</dbReference>
<dbReference type="EMBL" id="AGNL01045106">
    <property type="protein sequence ID" value="EJK49116.1"/>
    <property type="molecule type" value="Genomic_DNA"/>
</dbReference>
<gene>
    <name evidence="3" type="ORF">THAOC_32039</name>
</gene>
<evidence type="ECO:0000256" key="1">
    <source>
        <dbReference type="SAM" id="Coils"/>
    </source>
</evidence>
<feature type="region of interest" description="Disordered" evidence="2">
    <location>
        <begin position="27"/>
        <end position="82"/>
    </location>
</feature>
<dbReference type="OrthoDB" id="188902at2759"/>
<dbReference type="Gene3D" id="3.80.10.10">
    <property type="entry name" value="Ribonuclease Inhibitor"/>
    <property type="match status" value="1"/>
</dbReference>
<dbReference type="SUPFAM" id="SSF52047">
    <property type="entry name" value="RNI-like"/>
    <property type="match status" value="1"/>
</dbReference>
<comment type="caution">
    <text evidence="3">The sequence shown here is derived from an EMBL/GenBank/DDBJ whole genome shotgun (WGS) entry which is preliminary data.</text>
</comment>
<dbReference type="AlphaFoldDB" id="K0RJT2"/>
<evidence type="ECO:0000313" key="3">
    <source>
        <dbReference type="EMBL" id="EJK49116.1"/>
    </source>
</evidence>
<organism evidence="3 4">
    <name type="scientific">Thalassiosira oceanica</name>
    <name type="common">Marine diatom</name>
    <dbReference type="NCBI Taxonomy" id="159749"/>
    <lineage>
        <taxon>Eukaryota</taxon>
        <taxon>Sar</taxon>
        <taxon>Stramenopiles</taxon>
        <taxon>Ochrophyta</taxon>
        <taxon>Bacillariophyta</taxon>
        <taxon>Coscinodiscophyceae</taxon>
        <taxon>Thalassiosirophycidae</taxon>
        <taxon>Thalassiosirales</taxon>
        <taxon>Thalassiosiraceae</taxon>
        <taxon>Thalassiosira</taxon>
    </lineage>
</organism>
<name>K0RJT2_THAOC</name>
<protein>
    <submittedName>
        <fullName evidence="3">Uncharacterized protein</fullName>
    </submittedName>
</protein>
<dbReference type="Proteomes" id="UP000266841">
    <property type="component" value="Unassembled WGS sequence"/>
</dbReference>
<reference evidence="3 4" key="1">
    <citation type="journal article" date="2012" name="Genome Biol.">
        <title>Genome and low-iron response of an oceanic diatom adapted to chronic iron limitation.</title>
        <authorList>
            <person name="Lommer M."/>
            <person name="Specht M."/>
            <person name="Roy A.S."/>
            <person name="Kraemer L."/>
            <person name="Andreson R."/>
            <person name="Gutowska M.A."/>
            <person name="Wolf J."/>
            <person name="Bergner S.V."/>
            <person name="Schilhabel M.B."/>
            <person name="Klostermeier U.C."/>
            <person name="Beiko R.G."/>
            <person name="Rosenstiel P."/>
            <person name="Hippler M."/>
            <person name="Laroche J."/>
        </authorList>
    </citation>
    <scope>NUCLEOTIDE SEQUENCE [LARGE SCALE GENOMIC DNA]</scope>
    <source>
        <strain evidence="3 4">CCMP1005</strain>
    </source>
</reference>
<keyword evidence="1" id="KW-0175">Coiled coil</keyword>
<dbReference type="InterPro" id="IPR032675">
    <property type="entry name" value="LRR_dom_sf"/>
</dbReference>
<accession>K0RJT2</accession>